<dbReference type="GO" id="GO:0009279">
    <property type="term" value="C:cell outer membrane"/>
    <property type="evidence" value="ECO:0007669"/>
    <property type="project" value="UniProtKB-SubCell"/>
</dbReference>
<evidence type="ECO:0000256" key="9">
    <source>
        <dbReference type="ARBA" id="ARBA00023237"/>
    </source>
</evidence>
<organism evidence="12">
    <name type="scientific">hydrothermal vent metagenome</name>
    <dbReference type="NCBI Taxonomy" id="652676"/>
    <lineage>
        <taxon>unclassified sequences</taxon>
        <taxon>metagenomes</taxon>
        <taxon>ecological metagenomes</taxon>
    </lineage>
</organism>
<keyword evidence="6" id="KW-0406">Ion transport</keyword>
<evidence type="ECO:0000256" key="4">
    <source>
        <dbReference type="ARBA" id="ARBA00022692"/>
    </source>
</evidence>
<evidence type="ECO:0000256" key="1">
    <source>
        <dbReference type="ARBA" id="ARBA00004571"/>
    </source>
</evidence>
<keyword evidence="3" id="KW-0410">Iron transport</keyword>
<keyword evidence="8" id="KW-0472">Membrane</keyword>
<reference evidence="12" key="1">
    <citation type="submission" date="2018-06" db="EMBL/GenBank/DDBJ databases">
        <authorList>
            <person name="Zhirakovskaya E."/>
        </authorList>
    </citation>
    <scope>NUCLEOTIDE SEQUENCE</scope>
</reference>
<keyword evidence="2" id="KW-0813">Transport</keyword>
<keyword evidence="7" id="KW-0798">TonB box</keyword>
<dbReference type="GO" id="GO:0006826">
    <property type="term" value="P:iron ion transport"/>
    <property type="evidence" value="ECO:0007669"/>
    <property type="project" value="UniProtKB-KW"/>
</dbReference>
<evidence type="ECO:0000256" key="2">
    <source>
        <dbReference type="ARBA" id="ARBA00022448"/>
    </source>
</evidence>
<keyword evidence="12" id="KW-0675">Receptor</keyword>
<dbReference type="InterPro" id="IPR036942">
    <property type="entry name" value="Beta-barrel_TonB_sf"/>
</dbReference>
<dbReference type="PANTHER" id="PTHR32552:SF81">
    <property type="entry name" value="TONB-DEPENDENT OUTER MEMBRANE RECEPTOR"/>
    <property type="match status" value="1"/>
</dbReference>
<dbReference type="EMBL" id="UOEJ01000209">
    <property type="protein sequence ID" value="VAW05274.1"/>
    <property type="molecule type" value="Genomic_DNA"/>
</dbReference>
<evidence type="ECO:0000256" key="5">
    <source>
        <dbReference type="ARBA" id="ARBA00023004"/>
    </source>
</evidence>
<accession>A0A3B0T8Z9</accession>
<keyword evidence="4" id="KW-0812">Transmembrane</keyword>
<dbReference type="PANTHER" id="PTHR32552">
    <property type="entry name" value="FERRICHROME IRON RECEPTOR-RELATED"/>
    <property type="match status" value="1"/>
</dbReference>
<protein>
    <submittedName>
        <fullName evidence="12">TonB-dependent receptor</fullName>
    </submittedName>
</protein>
<name>A0A3B0T8Z9_9ZZZZ</name>
<dbReference type="InterPro" id="IPR000531">
    <property type="entry name" value="Beta-barrel_TonB"/>
</dbReference>
<dbReference type="InterPro" id="IPR012910">
    <property type="entry name" value="Plug_dom"/>
</dbReference>
<evidence type="ECO:0000259" key="10">
    <source>
        <dbReference type="Pfam" id="PF00593"/>
    </source>
</evidence>
<feature type="domain" description="TonB-dependent receptor plug" evidence="11">
    <location>
        <begin position="51"/>
        <end position="156"/>
    </location>
</feature>
<comment type="subcellular location">
    <subcellularLocation>
        <location evidence="1">Cell outer membrane</location>
        <topology evidence="1">Multi-pass membrane protein</topology>
    </subcellularLocation>
</comment>
<keyword evidence="5" id="KW-0408">Iron</keyword>
<evidence type="ECO:0000256" key="6">
    <source>
        <dbReference type="ARBA" id="ARBA00023065"/>
    </source>
</evidence>
<evidence type="ECO:0000259" key="11">
    <source>
        <dbReference type="Pfam" id="PF07715"/>
    </source>
</evidence>
<dbReference type="Gene3D" id="2.40.170.20">
    <property type="entry name" value="TonB-dependent receptor, beta-barrel domain"/>
    <property type="match status" value="1"/>
</dbReference>
<dbReference type="PROSITE" id="PS52016">
    <property type="entry name" value="TONB_DEPENDENT_REC_3"/>
    <property type="match status" value="1"/>
</dbReference>
<evidence type="ECO:0000256" key="7">
    <source>
        <dbReference type="ARBA" id="ARBA00023077"/>
    </source>
</evidence>
<feature type="domain" description="TonB-dependent receptor-like beta-barrel" evidence="10">
    <location>
        <begin position="291"/>
        <end position="773"/>
    </location>
</feature>
<evidence type="ECO:0000313" key="12">
    <source>
        <dbReference type="EMBL" id="VAW05274.1"/>
    </source>
</evidence>
<dbReference type="InterPro" id="IPR039426">
    <property type="entry name" value="TonB-dep_rcpt-like"/>
</dbReference>
<gene>
    <name evidence="12" type="ORF">MNBD_ALPHA01-379</name>
</gene>
<keyword evidence="9" id="KW-0998">Cell outer membrane</keyword>
<dbReference type="AlphaFoldDB" id="A0A3B0T8Z9"/>
<proteinExistence type="predicted"/>
<dbReference type="SUPFAM" id="SSF56935">
    <property type="entry name" value="Porins"/>
    <property type="match status" value="1"/>
</dbReference>
<evidence type="ECO:0000256" key="3">
    <source>
        <dbReference type="ARBA" id="ARBA00022496"/>
    </source>
</evidence>
<dbReference type="Pfam" id="PF07715">
    <property type="entry name" value="Plug"/>
    <property type="match status" value="1"/>
</dbReference>
<dbReference type="Pfam" id="PF00593">
    <property type="entry name" value="TonB_dep_Rec_b-barrel"/>
    <property type="match status" value="1"/>
</dbReference>
<evidence type="ECO:0000256" key="8">
    <source>
        <dbReference type="ARBA" id="ARBA00023136"/>
    </source>
</evidence>
<sequence length="808" mass="88936">MNILQNSRRRALLLSTAIIAGTLMQAAPVSAQMVLEEITVTAQKREQGINDVGMTVNAFTGAVLKERGVTTSEDIAQITPGLTVNETAATGVPLYTIRGIGFQDYSTAASSTVGLYFDEVSMPYTVMSRGLVFDLERVEVLKGPQGDLYGRNTTAGQINFISKKPTDETGGGITVGFSSFDTVDIEGYLNGQITKGVNARLAFKTTQSGKGWQKSLTREDTLGKKNIYALRGLIDIELGETAKLLLNVHYSNDKSDNKANTVYDGRLIGLGEFNSPYRQLLPFIISGETPPWYSTGDNRAADWTNSYTDPDGNVFDLRPKRDNQLIGTSVKLEWDISDDITLISVTGYDKFDRVESNDWDGMAANDSSNINTTDLEVFSSELRLTGQTDKLLWIAGAYYSEDNMSELYNYFMSDSLFGTGSVAFGIPPFMFAPIFQLHTRYDQQTDSQALFGHVEYNVTDKLRVTVGGRYTQEDRTWSGCTFDAGEGSLAGFLNFSFGANLSPGDCGTIDDDPSSPTYIFGVIGGPNVNDAFHITTETIETNKWMFKFGLDYAVTDDFLLYATLSNGFKSGGFNGANSNTTQQLKPYEAEEITSYEVGMKSTLLEGAMQLNLSGFYYDYKNKQEQDLAVTFVANISGLTNVPKSRIYGAELDMQWVPAEGWFVNFGAAYLNSEILEWQATSNDSVWPTVLTFDASGIDLAMSPEWQLNAGIEYEWAISSTMMMKISGDVNYKDSTTGGAQPTDATAAYTVANLRAILSSTEDNWSVMVWSRNLFDEYYYPAAYRGGNGPYIRSVGMPRTVGITLSYDF</sequence>